<feature type="domain" description="Tyr recombinase" evidence="10">
    <location>
        <begin position="119"/>
        <end position="306"/>
    </location>
</feature>
<evidence type="ECO:0000259" key="10">
    <source>
        <dbReference type="PROSITE" id="PS51898"/>
    </source>
</evidence>
<feature type="active site" evidence="9">
    <location>
        <position position="284"/>
    </location>
</feature>
<evidence type="ECO:0000256" key="4">
    <source>
        <dbReference type="ARBA" id="ARBA00022829"/>
    </source>
</evidence>
<keyword evidence="2 9" id="KW-0963">Cytoplasm</keyword>
<feature type="active site" evidence="9">
    <location>
        <position position="261"/>
    </location>
</feature>
<dbReference type="InterPro" id="IPR044068">
    <property type="entry name" value="CB"/>
</dbReference>
<dbReference type="Pfam" id="PF00589">
    <property type="entry name" value="Phage_integrase"/>
    <property type="match status" value="1"/>
</dbReference>
<proteinExistence type="inferred from homology"/>
<dbReference type="GO" id="GO:0006313">
    <property type="term" value="P:DNA transposition"/>
    <property type="evidence" value="ECO:0007669"/>
    <property type="project" value="UniProtKB-UniRule"/>
</dbReference>
<dbReference type="AlphaFoldDB" id="F4QS19"/>
<dbReference type="GO" id="GO:0005737">
    <property type="term" value="C:cytoplasm"/>
    <property type="evidence" value="ECO:0007669"/>
    <property type="project" value="UniProtKB-SubCell"/>
</dbReference>
<feature type="active site" evidence="9">
    <location>
        <position position="160"/>
    </location>
</feature>
<evidence type="ECO:0000256" key="8">
    <source>
        <dbReference type="ARBA" id="ARBA00023306"/>
    </source>
</evidence>
<evidence type="ECO:0000313" key="13">
    <source>
        <dbReference type="Proteomes" id="UP000006512"/>
    </source>
</evidence>
<keyword evidence="7 9" id="KW-0233">DNA recombination</keyword>
<dbReference type="PANTHER" id="PTHR30349:SF90">
    <property type="entry name" value="TYROSINE RECOMBINASE XERD"/>
    <property type="match status" value="1"/>
</dbReference>
<dbReference type="NCBIfam" id="NF001399">
    <property type="entry name" value="PRK00283.1"/>
    <property type="match status" value="1"/>
</dbReference>
<dbReference type="GO" id="GO:0003677">
    <property type="term" value="F:DNA binding"/>
    <property type="evidence" value="ECO:0007669"/>
    <property type="project" value="UniProtKB-UniRule"/>
</dbReference>
<dbReference type="PROSITE" id="PS51898">
    <property type="entry name" value="TYR_RECOMBINASE"/>
    <property type="match status" value="1"/>
</dbReference>
<dbReference type="eggNOG" id="COG4974">
    <property type="taxonomic scope" value="Bacteria"/>
</dbReference>
<dbReference type="InterPro" id="IPR004107">
    <property type="entry name" value="Integrase_SAM-like_N"/>
</dbReference>
<dbReference type="HAMAP" id="MF_01808">
    <property type="entry name" value="Recomb_XerC_XerD"/>
    <property type="match status" value="1"/>
</dbReference>
<evidence type="ECO:0000313" key="12">
    <source>
        <dbReference type="EMBL" id="EGF89539.1"/>
    </source>
</evidence>
<comment type="similarity">
    <text evidence="9">Belongs to the 'phage' integrase family. XerC subfamily.</text>
</comment>
<dbReference type="InterPro" id="IPR002104">
    <property type="entry name" value="Integrase_catalytic"/>
</dbReference>
<dbReference type="Pfam" id="PF02899">
    <property type="entry name" value="Phage_int_SAM_1"/>
    <property type="match status" value="1"/>
</dbReference>
<evidence type="ECO:0000256" key="5">
    <source>
        <dbReference type="ARBA" id="ARBA00022908"/>
    </source>
</evidence>
<keyword evidence="6 9" id="KW-0238">DNA-binding</keyword>
<dbReference type="GO" id="GO:0051301">
    <property type="term" value="P:cell division"/>
    <property type="evidence" value="ECO:0007669"/>
    <property type="project" value="UniProtKB-KW"/>
</dbReference>
<evidence type="ECO:0000259" key="11">
    <source>
        <dbReference type="PROSITE" id="PS51900"/>
    </source>
</evidence>
<dbReference type="InterPro" id="IPR050090">
    <property type="entry name" value="Tyrosine_recombinase_XerCD"/>
</dbReference>
<dbReference type="SUPFAM" id="SSF56349">
    <property type="entry name" value="DNA breaking-rejoining enzymes"/>
    <property type="match status" value="1"/>
</dbReference>
<dbReference type="Proteomes" id="UP000006512">
    <property type="component" value="Unassembled WGS sequence"/>
</dbReference>
<keyword evidence="3 9" id="KW-0132">Cell division</keyword>
<dbReference type="PROSITE" id="PS51900">
    <property type="entry name" value="CB"/>
    <property type="match status" value="1"/>
</dbReference>
<keyword evidence="5 9" id="KW-0229">DNA integration</keyword>
<evidence type="ECO:0000256" key="2">
    <source>
        <dbReference type="ARBA" id="ARBA00022490"/>
    </source>
</evidence>
<dbReference type="InterPro" id="IPR010998">
    <property type="entry name" value="Integrase_recombinase_N"/>
</dbReference>
<comment type="function">
    <text evidence="9">Site-specific tyrosine recombinase, which acts by catalyzing the cutting and rejoining of the recombining DNA molecules. The XerC-XerD complex is essential to convert dimers of the bacterial chromosome into monomers to permit their segregation at cell division. It also contributes to the segregational stability of plasmids.</text>
</comment>
<organism evidence="12 13">
    <name type="scientific">Asticcacaulis biprosthecium C19</name>
    <dbReference type="NCBI Taxonomy" id="715226"/>
    <lineage>
        <taxon>Bacteria</taxon>
        <taxon>Pseudomonadati</taxon>
        <taxon>Pseudomonadota</taxon>
        <taxon>Alphaproteobacteria</taxon>
        <taxon>Caulobacterales</taxon>
        <taxon>Caulobacteraceae</taxon>
        <taxon>Asticcacaulis</taxon>
    </lineage>
</organism>
<keyword evidence="8 9" id="KW-0131">Cell cycle</keyword>
<evidence type="ECO:0000256" key="3">
    <source>
        <dbReference type="ARBA" id="ARBA00022618"/>
    </source>
</evidence>
<gene>
    <name evidence="9" type="primary">xerC</name>
    <name evidence="12" type="ORF">ABI_39550</name>
</gene>
<name>F4QS19_9CAUL</name>
<feature type="active site" evidence="9">
    <location>
        <position position="258"/>
    </location>
</feature>
<evidence type="ECO:0000256" key="6">
    <source>
        <dbReference type="ARBA" id="ARBA00023125"/>
    </source>
</evidence>
<feature type="active site" description="O-(3'-phospho-DNA)-tyrosine intermediate" evidence="9">
    <location>
        <position position="293"/>
    </location>
</feature>
<dbReference type="Gene3D" id="1.10.443.10">
    <property type="entry name" value="Intergrase catalytic core"/>
    <property type="match status" value="1"/>
</dbReference>
<comment type="subunit">
    <text evidence="9">Forms a cyclic heterotetrameric complex composed of two molecules of XerC and two molecules of XerD.</text>
</comment>
<evidence type="ECO:0000256" key="7">
    <source>
        <dbReference type="ARBA" id="ARBA00023172"/>
    </source>
</evidence>
<dbReference type="HOGENOM" id="CLU_027562_9_0_5"/>
<comment type="subcellular location">
    <subcellularLocation>
        <location evidence="1 9">Cytoplasm</location>
    </subcellularLocation>
</comment>
<dbReference type="CDD" id="cd00798">
    <property type="entry name" value="INT_XerDC_C"/>
    <property type="match status" value="1"/>
</dbReference>
<protein>
    <recommendedName>
        <fullName evidence="9">Tyrosine recombinase XerC</fullName>
    </recommendedName>
</protein>
<reference evidence="13" key="1">
    <citation type="submission" date="2011-03" db="EMBL/GenBank/DDBJ databases">
        <title>Draft genome sequence of Brevundimonas diminuta.</title>
        <authorList>
            <person name="Brown P.J.B."/>
            <person name="Buechlein A."/>
            <person name="Hemmerich C."/>
            <person name="Brun Y.V."/>
        </authorList>
    </citation>
    <scope>NUCLEOTIDE SEQUENCE [LARGE SCALE GENOMIC DNA]</scope>
    <source>
        <strain evidence="13">C19</strain>
    </source>
</reference>
<keyword evidence="13" id="KW-1185">Reference proteome</keyword>
<dbReference type="GO" id="GO:0007059">
    <property type="term" value="P:chromosome segregation"/>
    <property type="evidence" value="ECO:0007669"/>
    <property type="project" value="UniProtKB-UniRule"/>
</dbReference>
<feature type="active site" evidence="9">
    <location>
        <position position="184"/>
    </location>
</feature>
<evidence type="ECO:0000256" key="1">
    <source>
        <dbReference type="ARBA" id="ARBA00004496"/>
    </source>
</evidence>
<dbReference type="InterPro" id="IPR023009">
    <property type="entry name" value="Tyrosine_recombinase_XerC/XerD"/>
</dbReference>
<dbReference type="PANTHER" id="PTHR30349">
    <property type="entry name" value="PHAGE INTEGRASE-RELATED"/>
    <property type="match status" value="1"/>
</dbReference>
<dbReference type="InterPro" id="IPR013762">
    <property type="entry name" value="Integrase-like_cat_sf"/>
</dbReference>
<dbReference type="EMBL" id="GL883080">
    <property type="protein sequence ID" value="EGF89539.1"/>
    <property type="molecule type" value="Genomic_DNA"/>
</dbReference>
<dbReference type="STRING" id="715226.ABI_39550"/>
<keyword evidence="4 9" id="KW-0159">Chromosome partition</keyword>
<dbReference type="GO" id="GO:0009037">
    <property type="term" value="F:tyrosine-based site-specific recombinase activity"/>
    <property type="evidence" value="ECO:0007669"/>
    <property type="project" value="UniProtKB-UniRule"/>
</dbReference>
<dbReference type="InterPro" id="IPR011010">
    <property type="entry name" value="DNA_brk_join_enz"/>
</dbReference>
<accession>F4QS19</accession>
<evidence type="ECO:0000256" key="9">
    <source>
        <dbReference type="HAMAP-Rule" id="MF_01808"/>
    </source>
</evidence>
<feature type="domain" description="Core-binding (CB)" evidence="11">
    <location>
        <begin position="13"/>
        <end position="98"/>
    </location>
</feature>
<dbReference type="Gene3D" id="1.10.150.130">
    <property type="match status" value="1"/>
</dbReference>
<sequence>MPVLPGKNPKGLMSRFDPVRQFLQMMAVERNAARPTLDAYGRDLDDLMATCKVTPQGLLGLSDGDLAGYFQDLSERGLASSSLQRKRSAVRQFYRFCVAENLTGHDPSRKIAAAKKGLKLPKILSRDEVDALIAAADAIAPNQAVRLECLIEMAYASGMRISELVGLKLDAVARDPACLIIKGKGGVERLVPLNPSARAAIKEYLDIRYTFLPAGDKANPYLFSSRGKEGHLTRRRVGQLLDQAAINAGIDPARVSPHVLRHAFATHLLEGGADLRVVQTLLGHADISTTQIYTHVAGERLREVVETHHPLAKGR</sequence>